<evidence type="ECO:0000313" key="2">
    <source>
        <dbReference type="Proteomes" id="UP000321424"/>
    </source>
</evidence>
<dbReference type="OrthoDB" id="9765809at2"/>
<dbReference type="AlphaFoldDB" id="A0A511M8W2"/>
<protein>
    <submittedName>
        <fullName evidence="1">Uncharacterized protein</fullName>
    </submittedName>
</protein>
<sequence length="203" mass="21998">MSGERITVDTDREPEDVFHSRLAVSPNGRYLLSAGWVWHPVDWLAVYELSRASTEPALLDSLRGFAPTSADVAGACFLDNDDVVISTCPAAAVPEDPESLGPDMLARWSPATKTFAWRKQLDSTAGDVVAMAGHFLALHEYPRLYDATSGALMAEWPDLSTGPSTSSIVWDESFSGTARVAIDPAGQRFAVTDGERITIVRLE</sequence>
<reference evidence="1 2" key="1">
    <citation type="submission" date="2019-07" db="EMBL/GenBank/DDBJ databases">
        <title>Whole genome shotgun sequence of Nocardia ninae NBRC 108245.</title>
        <authorList>
            <person name="Hosoyama A."/>
            <person name="Uohara A."/>
            <person name="Ohji S."/>
            <person name="Ichikawa N."/>
        </authorList>
    </citation>
    <scope>NUCLEOTIDE SEQUENCE [LARGE SCALE GENOMIC DNA]</scope>
    <source>
        <strain evidence="1 2">NBRC 108245</strain>
    </source>
</reference>
<accession>A0A511M8W2</accession>
<proteinExistence type="predicted"/>
<dbReference type="InterPro" id="IPR011047">
    <property type="entry name" value="Quinoprotein_ADH-like_sf"/>
</dbReference>
<comment type="caution">
    <text evidence="1">The sequence shown here is derived from an EMBL/GenBank/DDBJ whole genome shotgun (WGS) entry which is preliminary data.</text>
</comment>
<dbReference type="EMBL" id="BJXA01000004">
    <property type="protein sequence ID" value="GEM36657.1"/>
    <property type="molecule type" value="Genomic_DNA"/>
</dbReference>
<dbReference type="RefSeq" id="WP_147128896.1">
    <property type="nucleotide sequence ID" value="NZ_BJXA01000004.1"/>
</dbReference>
<evidence type="ECO:0000313" key="1">
    <source>
        <dbReference type="EMBL" id="GEM36657.1"/>
    </source>
</evidence>
<organism evidence="1 2">
    <name type="scientific">Nocardia ninae NBRC 108245</name>
    <dbReference type="NCBI Taxonomy" id="1210091"/>
    <lineage>
        <taxon>Bacteria</taxon>
        <taxon>Bacillati</taxon>
        <taxon>Actinomycetota</taxon>
        <taxon>Actinomycetes</taxon>
        <taxon>Mycobacteriales</taxon>
        <taxon>Nocardiaceae</taxon>
        <taxon>Nocardia</taxon>
    </lineage>
</organism>
<dbReference type="SUPFAM" id="SSF50998">
    <property type="entry name" value="Quinoprotein alcohol dehydrogenase-like"/>
    <property type="match status" value="1"/>
</dbReference>
<keyword evidence="2" id="KW-1185">Reference proteome</keyword>
<name>A0A511M8W2_9NOCA</name>
<gene>
    <name evidence="1" type="ORF">NN4_11760</name>
</gene>
<dbReference type="Proteomes" id="UP000321424">
    <property type="component" value="Unassembled WGS sequence"/>
</dbReference>